<name>A0ABY6AGH8_9PSED</name>
<protein>
    <submittedName>
        <fullName evidence="1">Uncharacterized protein</fullName>
    </submittedName>
</protein>
<dbReference type="Proteomes" id="UP001064504">
    <property type="component" value="Chromosome"/>
</dbReference>
<keyword evidence="2" id="KW-1185">Reference proteome</keyword>
<evidence type="ECO:0000313" key="2">
    <source>
        <dbReference type="Proteomes" id="UP001064504"/>
    </source>
</evidence>
<organism evidence="1 2">
    <name type="scientific">Pseudomonas promysalinigenes</name>
    <dbReference type="NCBI Taxonomy" id="485898"/>
    <lineage>
        <taxon>Bacteria</taxon>
        <taxon>Pseudomonadati</taxon>
        <taxon>Pseudomonadota</taxon>
        <taxon>Gammaproteobacteria</taxon>
        <taxon>Pseudomonadales</taxon>
        <taxon>Pseudomonadaceae</taxon>
        <taxon>Pseudomonas</taxon>
    </lineage>
</organism>
<reference evidence="1" key="1">
    <citation type="submission" date="2022-09" db="EMBL/GenBank/DDBJ databases">
        <title>Complete genome sequence of Pseudomonas promysalinigenes strain RL-WG26, a newly isolated PGPR with the potential for plant salinity stress alleviation.</title>
        <authorList>
            <person name="Ren L."/>
            <person name="Wang G."/>
            <person name="Hu H."/>
        </authorList>
    </citation>
    <scope>NUCLEOTIDE SEQUENCE</scope>
    <source>
        <strain evidence="1">RL-WG26</strain>
    </source>
</reference>
<dbReference type="RefSeq" id="WP_060477089.1">
    <property type="nucleotide sequence ID" value="NZ_CP104557.1"/>
</dbReference>
<evidence type="ECO:0000313" key="1">
    <source>
        <dbReference type="EMBL" id="UXH37972.1"/>
    </source>
</evidence>
<accession>A0ABY6AGH8</accession>
<proteinExistence type="predicted"/>
<gene>
    <name evidence="1" type="ORF">N5C08_13270</name>
</gene>
<dbReference type="EMBL" id="CP104557">
    <property type="protein sequence ID" value="UXH37972.1"/>
    <property type="molecule type" value="Genomic_DNA"/>
</dbReference>
<sequence length="81" mass="9195">MSCLICAGQAETIESIIGWEERRCSLCGCYRVSQALILLMMDEGQIFDTERMRAWLTSRREHMPVPVIDHGQAILAVAARR</sequence>